<dbReference type="Pfam" id="PF14081">
    <property type="entry name" value="DUF4262"/>
    <property type="match status" value="1"/>
</dbReference>
<dbReference type="EMBL" id="RBKT01000001">
    <property type="protein sequence ID" value="RKR88174.1"/>
    <property type="molecule type" value="Genomic_DNA"/>
</dbReference>
<evidence type="ECO:0000256" key="1">
    <source>
        <dbReference type="SAM" id="MobiDB-lite"/>
    </source>
</evidence>
<evidence type="ECO:0000313" key="3">
    <source>
        <dbReference type="Proteomes" id="UP000277671"/>
    </source>
</evidence>
<name>A0A495JIF8_9ACTN</name>
<dbReference type="InterPro" id="IPR025358">
    <property type="entry name" value="DUF4262"/>
</dbReference>
<organism evidence="2 3">
    <name type="scientific">Micromonospora pisi</name>
    <dbReference type="NCBI Taxonomy" id="589240"/>
    <lineage>
        <taxon>Bacteria</taxon>
        <taxon>Bacillati</taxon>
        <taxon>Actinomycetota</taxon>
        <taxon>Actinomycetes</taxon>
        <taxon>Micromonosporales</taxon>
        <taxon>Micromonosporaceae</taxon>
        <taxon>Micromonospora</taxon>
    </lineage>
</organism>
<accession>A0A495JIF8</accession>
<reference evidence="2 3" key="1">
    <citation type="submission" date="2018-10" db="EMBL/GenBank/DDBJ databases">
        <title>Sequencing the genomes of 1000 actinobacteria strains.</title>
        <authorList>
            <person name="Klenk H.-P."/>
        </authorList>
    </citation>
    <scope>NUCLEOTIDE SEQUENCE [LARGE SCALE GENOMIC DNA]</scope>
    <source>
        <strain evidence="2 3">DSM 45175</strain>
    </source>
</reference>
<gene>
    <name evidence="2" type="ORF">BDK92_2482</name>
</gene>
<dbReference type="RefSeq" id="WP_121156827.1">
    <property type="nucleotide sequence ID" value="NZ_RBKT01000001.1"/>
</dbReference>
<proteinExistence type="predicted"/>
<protein>
    <submittedName>
        <fullName evidence="2">Uncharacterized protein DUF4262</fullName>
    </submittedName>
</protein>
<dbReference type="Proteomes" id="UP000277671">
    <property type="component" value="Unassembled WGS sequence"/>
</dbReference>
<keyword evidence="3" id="KW-1185">Reference proteome</keyword>
<feature type="region of interest" description="Disordered" evidence="1">
    <location>
        <begin position="261"/>
        <end position="282"/>
    </location>
</feature>
<dbReference type="OrthoDB" id="511192at2"/>
<comment type="caution">
    <text evidence="2">The sequence shown here is derived from an EMBL/GenBank/DDBJ whole genome shotgun (WGS) entry which is preliminary data.</text>
</comment>
<evidence type="ECO:0000313" key="2">
    <source>
        <dbReference type="EMBL" id="RKR88174.1"/>
    </source>
</evidence>
<dbReference type="AlphaFoldDB" id="A0A495JIF8"/>
<sequence>MTELPCACLVCSDAPVGRDDRIVDTVRQHGWSALRVEGGLSFAYTVGLWHTFRRPEIVMFGLDGENMQHWLNACVDRGRAHGWPEPGEPFEGVLQGFETQLRPVHESWRDALFGTAHRFYGGFEVPVLQLVWPDRDGHWPWTDGATPSSRNRQAFAWLPVSEHPAGAWRLVGELEPGFPFPVGPDSLALTTAAVLDGERPIARVSLDDGAYDVLDERGYDADDLCLAFLGDLVVRYPQVTAAADLGEGQVAISGDDQVWLRAGQSPSDSRASQRAWESAQPR</sequence>